<dbReference type="InterPro" id="IPR038332">
    <property type="entry name" value="PPE_sf"/>
</dbReference>
<feature type="domain" description="PPE family C-terminal" evidence="3">
    <location>
        <begin position="312"/>
        <end position="394"/>
    </location>
</feature>
<dbReference type="GO" id="GO:0052572">
    <property type="term" value="P:response to host immune response"/>
    <property type="evidence" value="ECO:0007669"/>
    <property type="project" value="TreeGrafter"/>
</dbReference>
<evidence type="ECO:0000313" key="4">
    <source>
        <dbReference type="EMBL" id="BBU22837.1"/>
    </source>
</evidence>
<dbReference type="EMBL" id="AP022314">
    <property type="protein sequence ID" value="BBU22837.1"/>
    <property type="molecule type" value="Genomic_DNA"/>
</dbReference>
<dbReference type="AlphaFoldDB" id="A0AAD1M1G0"/>
<protein>
    <submittedName>
        <fullName evidence="4">PPE family protein PPE45</fullName>
    </submittedName>
</protein>
<comment type="similarity">
    <text evidence="1">Belongs to the mycobacterial PPE family.</text>
</comment>
<evidence type="ECO:0000313" key="5">
    <source>
        <dbReference type="Proteomes" id="UP000464624"/>
    </source>
</evidence>
<gene>
    <name evidence="4" type="primary">PPE45</name>
    <name evidence="4" type="ORF">MYXE_26270</name>
</gene>
<evidence type="ECO:0000256" key="1">
    <source>
        <dbReference type="ARBA" id="ARBA00010652"/>
    </source>
</evidence>
<dbReference type="Proteomes" id="UP000464624">
    <property type="component" value="Chromosome"/>
</dbReference>
<dbReference type="KEGG" id="mxe:MYXE_26270"/>
<accession>A0AAD1M1G0</accession>
<dbReference type="FunFam" id="1.20.1260.20:FF:000001">
    <property type="entry name" value="PPE family protein PPE41"/>
    <property type="match status" value="1"/>
</dbReference>
<dbReference type="PANTHER" id="PTHR46766:SF1">
    <property type="entry name" value="GLUTAMINE-RICH PROTEIN 2"/>
    <property type="match status" value="1"/>
</dbReference>
<feature type="domain" description="PPE" evidence="2">
    <location>
        <begin position="2"/>
        <end position="164"/>
    </location>
</feature>
<proteinExistence type="inferred from homology"/>
<name>A0AAD1M1G0_MYCXE</name>
<reference evidence="4 5" key="1">
    <citation type="submission" date="2019-12" db="EMBL/GenBank/DDBJ databases">
        <title>Complete genome sequence of Mycolicibacterium xenopi str. JCM15661T.</title>
        <authorList>
            <person name="Yoshida M."/>
            <person name="Fukano H."/>
            <person name="Asakura T."/>
            <person name="Hoshino Y."/>
        </authorList>
    </citation>
    <scope>NUCLEOTIDE SEQUENCE [LARGE SCALE GENOMIC DNA]</scope>
    <source>
        <strain evidence="4 5">JCM 15661T</strain>
    </source>
</reference>
<evidence type="ECO:0000259" key="2">
    <source>
        <dbReference type="Pfam" id="PF00823"/>
    </source>
</evidence>
<dbReference type="PANTHER" id="PTHR46766">
    <property type="entry name" value="GLUTAMINE-RICH PROTEIN 2"/>
    <property type="match status" value="1"/>
</dbReference>
<dbReference type="Pfam" id="PF00823">
    <property type="entry name" value="PPE"/>
    <property type="match status" value="1"/>
</dbReference>
<dbReference type="InterPro" id="IPR000030">
    <property type="entry name" value="PPE_dom"/>
</dbReference>
<sequence>MDFGVLPPEINSGRMYSGPGPESMLAAAVAWDGLAAELRSASVSYGSVLAGLTGGSWLGPASASMAAAVQPYVAWLAATAGQAEEAATRVKAAVAAYEAAFAATVPPPLITANRAQLMALVATNFFGQNSPAIAATEAQYGEMWAQDAAAMYGYAGASSAAATVTPFTSPPQTANPLGLAEQAAAVTKAAATPAGTAAHTTASTSAATVPQALQQLSSVSAASTTDTSLLGGLDLGQGAWGLGLTTSNLNAILKQTLQAYFGVGIGSFGMQMAQQLTFGTGTTAGAGGAWYPTPQFAGLGGLGGWGGPASVSASVSQAGTIGRLSVPPTWAAATPEALSDTAPGFLSSHVASSAQPAASGLLRGIPLAGTGVGRRAAGGFVNRYGFRWAVMPRPPSAG</sequence>
<dbReference type="RefSeq" id="WP_161552092.1">
    <property type="nucleotide sequence ID" value="NZ_AP022314.1"/>
</dbReference>
<organism evidence="4 5">
    <name type="scientific">Mycobacterium xenopi</name>
    <dbReference type="NCBI Taxonomy" id="1789"/>
    <lineage>
        <taxon>Bacteria</taxon>
        <taxon>Bacillati</taxon>
        <taxon>Actinomycetota</taxon>
        <taxon>Actinomycetes</taxon>
        <taxon>Mycobacteriales</taxon>
        <taxon>Mycobacteriaceae</taxon>
        <taxon>Mycobacterium</taxon>
    </lineage>
</organism>
<evidence type="ECO:0000259" key="3">
    <source>
        <dbReference type="Pfam" id="PF12484"/>
    </source>
</evidence>
<dbReference type="InterPro" id="IPR022171">
    <property type="entry name" value="PPE_C"/>
</dbReference>
<dbReference type="SUPFAM" id="SSF140459">
    <property type="entry name" value="PE/PPE dimer-like"/>
    <property type="match status" value="1"/>
</dbReference>
<dbReference type="Gene3D" id="1.20.1260.20">
    <property type="entry name" value="PPE superfamily"/>
    <property type="match status" value="1"/>
</dbReference>
<dbReference type="Pfam" id="PF12484">
    <property type="entry name" value="PPE-SVP"/>
    <property type="match status" value="1"/>
</dbReference>